<dbReference type="Proteomes" id="UP000609802">
    <property type="component" value="Unassembled WGS sequence"/>
</dbReference>
<gene>
    <name evidence="1" type="ORF">GCM10016455_05740</name>
</gene>
<comment type="caution">
    <text evidence="1">The sequence shown here is derived from an EMBL/GenBank/DDBJ whole genome shotgun (WGS) entry which is preliminary data.</text>
</comment>
<proteinExistence type="predicted"/>
<protein>
    <submittedName>
        <fullName evidence="1">Uncharacterized protein</fullName>
    </submittedName>
</protein>
<keyword evidence="2" id="KW-1185">Reference proteome</keyword>
<evidence type="ECO:0000313" key="2">
    <source>
        <dbReference type="Proteomes" id="UP000609802"/>
    </source>
</evidence>
<evidence type="ECO:0000313" key="1">
    <source>
        <dbReference type="EMBL" id="GHE88461.1"/>
    </source>
</evidence>
<reference evidence="2" key="1">
    <citation type="journal article" date="2019" name="Int. J. Syst. Evol. Microbiol.">
        <title>The Global Catalogue of Microorganisms (GCM) 10K type strain sequencing project: providing services to taxonomists for standard genome sequencing and annotation.</title>
        <authorList>
            <consortium name="The Broad Institute Genomics Platform"/>
            <consortium name="The Broad Institute Genome Sequencing Center for Infectious Disease"/>
            <person name="Wu L."/>
            <person name="Ma J."/>
        </authorList>
    </citation>
    <scope>NUCLEOTIDE SEQUENCE [LARGE SCALE GENOMIC DNA]</scope>
    <source>
        <strain evidence="2">KCTC 42443</strain>
    </source>
</reference>
<sequence>MSDIHANPETHGQRFGDVLVTVDVAAGDCVIHAPMTRRGAATQVAKRLHLHGLDEITGAYAVQFQRGATDCVAADIARALKFAGQSIQRGKSK</sequence>
<dbReference type="EMBL" id="BNCH01000001">
    <property type="protein sequence ID" value="GHE88461.1"/>
    <property type="molecule type" value="Genomic_DNA"/>
</dbReference>
<dbReference type="RefSeq" id="WP_191284957.1">
    <property type="nucleotide sequence ID" value="NZ_BNCH01000001.1"/>
</dbReference>
<accession>A0ABQ3IMC4</accession>
<organism evidence="1 2">
    <name type="scientific">Aliiroseovarius zhejiangensis</name>
    <dbReference type="NCBI Taxonomy" id="1632025"/>
    <lineage>
        <taxon>Bacteria</taxon>
        <taxon>Pseudomonadati</taxon>
        <taxon>Pseudomonadota</taxon>
        <taxon>Alphaproteobacteria</taxon>
        <taxon>Rhodobacterales</taxon>
        <taxon>Paracoccaceae</taxon>
        <taxon>Aliiroseovarius</taxon>
    </lineage>
</organism>
<name>A0ABQ3IMC4_9RHOB</name>